<evidence type="ECO:0000256" key="1">
    <source>
        <dbReference type="SAM" id="MobiDB-lite"/>
    </source>
</evidence>
<evidence type="ECO:0000313" key="3">
    <source>
        <dbReference type="Proteomes" id="UP000501690"/>
    </source>
</evidence>
<feature type="region of interest" description="Disordered" evidence="1">
    <location>
        <begin position="1"/>
        <end position="45"/>
    </location>
</feature>
<reference evidence="2 3" key="1">
    <citation type="submission" date="2019-04" db="EMBL/GenBank/DDBJ databases">
        <title>An improved genome assembly and genetic linkage map for asparagus bean, Vigna unguiculata ssp. sesquipedialis.</title>
        <authorList>
            <person name="Xia Q."/>
            <person name="Zhang R."/>
            <person name="Dong Y."/>
        </authorList>
    </citation>
    <scope>NUCLEOTIDE SEQUENCE [LARGE SCALE GENOMIC DNA]</scope>
    <source>
        <tissue evidence="2">Leaf</tissue>
    </source>
</reference>
<keyword evidence="3" id="KW-1185">Reference proteome</keyword>
<organism evidence="2 3">
    <name type="scientific">Vigna unguiculata</name>
    <name type="common">Cowpea</name>
    <dbReference type="NCBI Taxonomy" id="3917"/>
    <lineage>
        <taxon>Eukaryota</taxon>
        <taxon>Viridiplantae</taxon>
        <taxon>Streptophyta</taxon>
        <taxon>Embryophyta</taxon>
        <taxon>Tracheophyta</taxon>
        <taxon>Spermatophyta</taxon>
        <taxon>Magnoliopsida</taxon>
        <taxon>eudicotyledons</taxon>
        <taxon>Gunneridae</taxon>
        <taxon>Pentapetalae</taxon>
        <taxon>rosids</taxon>
        <taxon>fabids</taxon>
        <taxon>Fabales</taxon>
        <taxon>Fabaceae</taxon>
        <taxon>Papilionoideae</taxon>
        <taxon>50 kb inversion clade</taxon>
        <taxon>NPAAA clade</taxon>
        <taxon>indigoferoid/millettioid clade</taxon>
        <taxon>Phaseoleae</taxon>
        <taxon>Vigna</taxon>
    </lineage>
</organism>
<gene>
    <name evidence="2" type="ORF">DEO72_LG3g1499</name>
</gene>
<dbReference type="AlphaFoldDB" id="A0A4D6LEM5"/>
<accession>A0A4D6LEM5</accession>
<dbReference type="Proteomes" id="UP000501690">
    <property type="component" value="Linkage Group LG3"/>
</dbReference>
<name>A0A4D6LEM5_VIGUN</name>
<proteinExistence type="predicted"/>
<evidence type="ECO:0000313" key="2">
    <source>
        <dbReference type="EMBL" id="QCD86968.1"/>
    </source>
</evidence>
<sequence length="117" mass="12719">MSSDNDSVPSSNSGSGSGQSRGEGRGRSRGEGSGQLASEGRIPMDVTVETREDLTEEIAESSLLARAEYGLVFEDVQTQYSLFKWSCLLTSSLNCILVIQRGIRRDIMSLERVNAID</sequence>
<protein>
    <submittedName>
        <fullName evidence="2">Uncharacterized protein</fullName>
    </submittedName>
</protein>
<feature type="compositionally biased region" description="Low complexity" evidence="1">
    <location>
        <begin position="1"/>
        <end position="14"/>
    </location>
</feature>
<dbReference type="EMBL" id="CP039347">
    <property type="protein sequence ID" value="QCD86968.1"/>
    <property type="molecule type" value="Genomic_DNA"/>
</dbReference>